<evidence type="ECO:0000313" key="2">
    <source>
        <dbReference type="Proteomes" id="UP000289326"/>
    </source>
</evidence>
<dbReference type="AlphaFoldDB" id="A0A4P6MN07"/>
<dbReference type="RefSeq" id="WP_130429705.1">
    <property type="nucleotide sequence ID" value="NZ_CP034841.1"/>
</dbReference>
<name>A0A4P6MN07_9BACT</name>
<sequence length="96" mass="10908">MNKSEVSKIFIDILQSTPGVFSIKCPYDEQTHIHSECVIVNYRDNVWDFMASITILKNSNLKNIVTAINSLLRFALRKKNQKLGKLNILIGGLNND</sequence>
<dbReference type="OrthoDB" id="399377at2"/>
<accession>A0A4P6MN07</accession>
<dbReference type="Proteomes" id="UP000289326">
    <property type="component" value="Chromosome"/>
</dbReference>
<proteinExistence type="predicted"/>
<dbReference type="KEGG" id="mphi:EG856_03360"/>
<reference evidence="1 2" key="1">
    <citation type="submission" date="2019-01" db="EMBL/GenBank/DDBJ databases">
        <title>Complete sequence and annotation of the Mycoplasma phocirhinis strain 852T genome.</title>
        <authorList>
            <person name="Frasca S.Jr."/>
            <person name="Kutish G.F."/>
            <person name="Castellanos Gell J."/>
            <person name="Michaels D.L."/>
            <person name="Brown D.R."/>
        </authorList>
    </citation>
    <scope>NUCLEOTIDE SEQUENCE [LARGE SCALE GENOMIC DNA]</scope>
    <source>
        <strain evidence="1 2">852</strain>
    </source>
</reference>
<evidence type="ECO:0000313" key="1">
    <source>
        <dbReference type="EMBL" id="QBF34928.1"/>
    </source>
</evidence>
<organism evidence="1 2">
    <name type="scientific">Mycoplasmopsis phocirhinis</name>
    <dbReference type="NCBI Taxonomy" id="142650"/>
    <lineage>
        <taxon>Bacteria</taxon>
        <taxon>Bacillati</taxon>
        <taxon>Mycoplasmatota</taxon>
        <taxon>Mycoplasmoidales</taxon>
        <taxon>Metamycoplasmataceae</taxon>
        <taxon>Mycoplasmopsis</taxon>
    </lineage>
</organism>
<keyword evidence="2" id="KW-1185">Reference proteome</keyword>
<dbReference type="EMBL" id="CP034841">
    <property type="protein sequence ID" value="QBF34928.1"/>
    <property type="molecule type" value="Genomic_DNA"/>
</dbReference>
<protein>
    <submittedName>
        <fullName evidence="1">Uncharacterized protein</fullName>
    </submittedName>
</protein>
<gene>
    <name evidence="1" type="ORF">EG856_03360</name>
</gene>